<dbReference type="Proteomes" id="UP000251197">
    <property type="component" value="Unassembled WGS sequence"/>
</dbReference>
<proteinExistence type="predicted"/>
<gene>
    <name evidence="1" type="ORF">NCTC12120_06688</name>
</gene>
<protein>
    <submittedName>
        <fullName evidence="1">Uncharacterized protein</fullName>
    </submittedName>
</protein>
<dbReference type="RefSeq" id="WP_138089266.1">
    <property type="nucleotide sequence ID" value="NZ_CP023525.1"/>
</dbReference>
<organism evidence="1 2">
    <name type="scientific">Cedecea neteri</name>
    <dbReference type="NCBI Taxonomy" id="158822"/>
    <lineage>
        <taxon>Bacteria</taxon>
        <taxon>Pseudomonadati</taxon>
        <taxon>Pseudomonadota</taxon>
        <taxon>Gammaproteobacteria</taxon>
        <taxon>Enterobacterales</taxon>
        <taxon>Enterobacteriaceae</taxon>
        <taxon>Cedecea</taxon>
    </lineage>
</organism>
<sequence>MHFFKKKSPSQPLSLQELKKNLKINFEPENARPLAHYKTFYMEHHPKGLSKISKRFMIKDGYVSDFLGTGEPGIVVHGSSEGHLVILDTNLGRDQKGSFFTPREFYRYLIRRYSLDLSKDKRPLHLVACYSGEAEKGSGKLSVAQELANATQRKIWAYGGHYPVATHYSGVAGLLNNTDYVFAGGFPPKRLTPKLIEPHPPVHMNKDNSVTHC</sequence>
<dbReference type="AlphaFoldDB" id="A0A2X3JF83"/>
<name>A0A2X3JF83_9ENTR</name>
<evidence type="ECO:0000313" key="2">
    <source>
        <dbReference type="Proteomes" id="UP000251197"/>
    </source>
</evidence>
<dbReference type="EMBL" id="UAVU01000011">
    <property type="protein sequence ID" value="SQC93574.1"/>
    <property type="molecule type" value="Genomic_DNA"/>
</dbReference>
<evidence type="ECO:0000313" key="1">
    <source>
        <dbReference type="EMBL" id="SQC93574.1"/>
    </source>
</evidence>
<reference evidence="1 2" key="1">
    <citation type="submission" date="2018-06" db="EMBL/GenBank/DDBJ databases">
        <authorList>
            <consortium name="Pathogen Informatics"/>
            <person name="Doyle S."/>
        </authorList>
    </citation>
    <scope>NUCLEOTIDE SEQUENCE [LARGE SCALE GENOMIC DNA]</scope>
    <source>
        <strain evidence="1 2">NCTC12120</strain>
    </source>
</reference>
<accession>A0A2X3JF83</accession>